<dbReference type="CDD" id="cd04186">
    <property type="entry name" value="GT_2_like_c"/>
    <property type="match status" value="1"/>
</dbReference>
<protein>
    <submittedName>
        <fullName evidence="3">Glycosyl transferase family 2</fullName>
    </submittedName>
</protein>
<keyword evidence="1" id="KW-0472">Membrane</keyword>
<dbReference type="InterPro" id="IPR001173">
    <property type="entry name" value="Glyco_trans_2-like"/>
</dbReference>
<feature type="domain" description="Glycosyltransferase 2-like" evidence="2">
    <location>
        <begin position="4"/>
        <end position="156"/>
    </location>
</feature>
<dbReference type="PANTHER" id="PTHR43179">
    <property type="entry name" value="RHAMNOSYLTRANSFERASE WBBL"/>
    <property type="match status" value="1"/>
</dbReference>
<dbReference type="PANTHER" id="PTHR43179:SF7">
    <property type="entry name" value="RHAMNOSYLTRANSFERASE WBBL"/>
    <property type="match status" value="1"/>
</dbReference>
<evidence type="ECO:0000313" key="3">
    <source>
        <dbReference type="EMBL" id="ADL52716.1"/>
    </source>
</evidence>
<dbReference type="CAZy" id="GT2">
    <property type="family name" value="Glycosyltransferase Family 2"/>
</dbReference>
<evidence type="ECO:0000256" key="1">
    <source>
        <dbReference type="SAM" id="Phobius"/>
    </source>
</evidence>
<dbReference type="EMBL" id="CP002160">
    <property type="protein sequence ID" value="ADL52716.1"/>
    <property type="molecule type" value="Genomic_DNA"/>
</dbReference>
<dbReference type="HOGENOM" id="CLU_023845_0_5_9"/>
<name>D9STI2_CLOC7</name>
<feature type="transmembrane region" description="Helical" evidence="1">
    <location>
        <begin position="260"/>
        <end position="282"/>
    </location>
</feature>
<reference evidence="3 4" key="1">
    <citation type="submission" date="2010-08" db="EMBL/GenBank/DDBJ databases">
        <title>Complete sequence of Clostridium cellulovorans 743B.</title>
        <authorList>
            <consortium name="US DOE Joint Genome Institute"/>
            <person name="Lucas S."/>
            <person name="Copeland A."/>
            <person name="Lapidus A."/>
            <person name="Cheng J.-F."/>
            <person name="Bruce D."/>
            <person name="Goodwin L."/>
            <person name="Pitluck S."/>
            <person name="Chertkov O."/>
            <person name="Detter J.C."/>
            <person name="Han C."/>
            <person name="Tapia R."/>
            <person name="Land M."/>
            <person name="Hauser L."/>
            <person name="Chang Y.-J."/>
            <person name="Jeffries C."/>
            <person name="Kyrpides N."/>
            <person name="Ivanova N."/>
            <person name="Mikhailova N."/>
            <person name="Hemme C.L."/>
            <person name="Woyke T."/>
        </authorList>
    </citation>
    <scope>NUCLEOTIDE SEQUENCE [LARGE SCALE GENOMIC DNA]</scope>
    <source>
        <strain evidence="4">ATCC 35296 / DSM 3052 / OCM 3 / 743B</strain>
    </source>
</reference>
<organism evidence="3 4">
    <name type="scientific">Clostridium cellulovorans (strain ATCC 35296 / DSM 3052 / OCM 3 / 743B)</name>
    <dbReference type="NCBI Taxonomy" id="573061"/>
    <lineage>
        <taxon>Bacteria</taxon>
        <taxon>Bacillati</taxon>
        <taxon>Bacillota</taxon>
        <taxon>Clostridia</taxon>
        <taxon>Eubacteriales</taxon>
        <taxon>Clostridiaceae</taxon>
        <taxon>Clostridium</taxon>
    </lineage>
</organism>
<dbReference type="Pfam" id="PF00535">
    <property type="entry name" value="Glycos_transf_2"/>
    <property type="match status" value="1"/>
</dbReference>
<dbReference type="Gene3D" id="3.90.550.10">
    <property type="entry name" value="Spore Coat Polysaccharide Biosynthesis Protein SpsA, Chain A"/>
    <property type="match status" value="1"/>
</dbReference>
<keyword evidence="1" id="KW-1133">Transmembrane helix</keyword>
<evidence type="ECO:0000259" key="2">
    <source>
        <dbReference type="Pfam" id="PF00535"/>
    </source>
</evidence>
<sequence>MDLSIVIVSYNTIDLLRDCLKSIYDNTDGIDFEVWVVDNNSSDGSPSMVKEEFPMVRLIINESNGGFSQANNLAIRQCVNSRYVLILNPDTVVPKDTLKQCVNHMDKNKKIGALGCKVVKADGNLDKACKRGFPTPWNSLTYLFKLDKIFKGSKAFGGYNATFIDENTESEIDSLVGAFMMVSKEAIDKVGLLDESFFMYGEDIDWCYRIKEAGFINYYYPKVYITHYKGESSKKQSTKMIGVFHQSMIIFYNKHYREKYNMLVTLLTYLGVYCKWGLSLFINNFRKEKRVK</sequence>
<dbReference type="RefSeq" id="WP_010075811.1">
    <property type="nucleotide sequence ID" value="NC_014393.1"/>
</dbReference>
<keyword evidence="1" id="KW-0812">Transmembrane</keyword>
<dbReference type="SUPFAM" id="SSF53448">
    <property type="entry name" value="Nucleotide-diphospho-sugar transferases"/>
    <property type="match status" value="1"/>
</dbReference>
<dbReference type="STRING" id="573061.Clocel_3026"/>
<evidence type="ECO:0000313" key="4">
    <source>
        <dbReference type="Proteomes" id="UP000002730"/>
    </source>
</evidence>
<dbReference type="InterPro" id="IPR029044">
    <property type="entry name" value="Nucleotide-diphossugar_trans"/>
</dbReference>
<dbReference type="Proteomes" id="UP000002730">
    <property type="component" value="Chromosome"/>
</dbReference>
<accession>D9STI2</accession>
<dbReference type="GO" id="GO:0016740">
    <property type="term" value="F:transferase activity"/>
    <property type="evidence" value="ECO:0007669"/>
    <property type="project" value="UniProtKB-KW"/>
</dbReference>
<gene>
    <name evidence="3" type="ordered locus">Clocel_3026</name>
</gene>
<dbReference type="eggNOG" id="COG1216">
    <property type="taxonomic scope" value="Bacteria"/>
</dbReference>
<dbReference type="OrthoDB" id="9813495at2"/>
<proteinExistence type="predicted"/>
<dbReference type="KEGG" id="ccb:Clocel_3026"/>
<keyword evidence="3" id="KW-0808">Transferase</keyword>
<keyword evidence="4" id="KW-1185">Reference proteome</keyword>
<dbReference type="AlphaFoldDB" id="D9STI2"/>